<dbReference type="EnsemblPlants" id="AVESA.00010b.r2.1DG0154370.1">
    <property type="protein sequence ID" value="AVESA.00010b.r2.1DG0154370.1.CDS"/>
    <property type="gene ID" value="AVESA.00010b.r2.1DG0154370"/>
</dbReference>
<evidence type="ECO:0000313" key="2">
    <source>
        <dbReference type="Proteomes" id="UP001732700"/>
    </source>
</evidence>
<evidence type="ECO:0000313" key="1">
    <source>
        <dbReference type="EnsemblPlants" id="AVESA.00010b.r2.1DG0154370.1.CDS"/>
    </source>
</evidence>
<reference evidence="1" key="1">
    <citation type="submission" date="2021-05" db="EMBL/GenBank/DDBJ databases">
        <authorList>
            <person name="Scholz U."/>
            <person name="Mascher M."/>
            <person name="Fiebig A."/>
        </authorList>
    </citation>
    <scope>NUCLEOTIDE SEQUENCE [LARGE SCALE GENOMIC DNA]</scope>
</reference>
<keyword evidence="2" id="KW-1185">Reference proteome</keyword>
<accession>A0ACD5U048</accession>
<organism evidence="1 2">
    <name type="scientific">Avena sativa</name>
    <name type="common">Oat</name>
    <dbReference type="NCBI Taxonomy" id="4498"/>
    <lineage>
        <taxon>Eukaryota</taxon>
        <taxon>Viridiplantae</taxon>
        <taxon>Streptophyta</taxon>
        <taxon>Embryophyta</taxon>
        <taxon>Tracheophyta</taxon>
        <taxon>Spermatophyta</taxon>
        <taxon>Magnoliopsida</taxon>
        <taxon>Liliopsida</taxon>
        <taxon>Poales</taxon>
        <taxon>Poaceae</taxon>
        <taxon>BOP clade</taxon>
        <taxon>Pooideae</taxon>
        <taxon>Poodae</taxon>
        <taxon>Poeae</taxon>
        <taxon>Poeae Chloroplast Group 1 (Aveneae type)</taxon>
        <taxon>Aveninae</taxon>
        <taxon>Avena</taxon>
    </lineage>
</organism>
<protein>
    <submittedName>
        <fullName evidence="1">Uncharacterized protein</fullName>
    </submittedName>
</protein>
<name>A0ACD5U048_AVESA</name>
<reference evidence="1" key="2">
    <citation type="submission" date="2025-09" db="UniProtKB">
        <authorList>
            <consortium name="EnsemblPlants"/>
        </authorList>
    </citation>
    <scope>IDENTIFICATION</scope>
</reference>
<dbReference type="Proteomes" id="UP001732700">
    <property type="component" value="Chromosome 1D"/>
</dbReference>
<proteinExistence type="predicted"/>
<sequence length="474" mass="53108">MEEAAAAPAMRAPKRHRSDYQQVPPGGGGSGGGEGLDDLDLISGLPDAVLGTIVSLLPTKDGARTQVLSRRWLPLWRSHMAPLNLVADRHLSDNQSRAAVVSKILSDHPGPARRFSLHIISLRGFRAKVPTWFRSDTLNGLQELEVTNLHNKRYPLPRRSLTRFAPTLRLLKLGSCYRLRVLGIAVPSFPHLKQLILYKVCISEKSLECLISSCVALESVSLQSVGFSRLCISSQTLRCINLHALRSKGGELVIEDAPCLERLLPDFPKDGPPTIRVISAPKLEILGFLSKGISTLDLGTMVFQKMVAVSLTTKMQTMKVLSLNIGANLDYVVDFLKCFPCLEKLYVILHDGKDINSMWKHEPLDSIECLELHLKKVVLKNYKRSFIDFAKFFILNAKVLKEMEIRDLSRESEKSMCYQLRELQVEYRASRDAQIVLRSDTIARPTNYGHTYDLSMADPFDSPFCGCDKCVTYI</sequence>